<evidence type="ECO:0000313" key="3">
    <source>
        <dbReference type="EMBL" id="CAB4252470.1"/>
    </source>
</evidence>
<reference evidence="3 4" key="1">
    <citation type="submission" date="2020-05" db="EMBL/GenBank/DDBJ databases">
        <authorList>
            <person name="Casaregola S."/>
            <person name="Devillers H."/>
            <person name="Grondin C."/>
        </authorList>
    </citation>
    <scope>NUCLEOTIDE SEQUENCE [LARGE SCALE GENOMIC DNA]</scope>
    <source>
        <strain evidence="3 4">CLIB 1767</strain>
    </source>
</reference>
<protein>
    <submittedName>
        <fullName evidence="3">Similar to Saccharomyces cerevisiae YFL027C GYP8 GTPase-activating protein for yeast Rab family members</fullName>
    </submittedName>
</protein>
<dbReference type="Gene3D" id="1.10.472.80">
    <property type="entry name" value="Ypt/Rab-GAP domain of gyp1p, domain 3"/>
    <property type="match status" value="1"/>
</dbReference>
<dbReference type="PROSITE" id="PS50086">
    <property type="entry name" value="TBC_RABGAP"/>
    <property type="match status" value="1"/>
</dbReference>
<dbReference type="EMBL" id="CAEFZW010000001">
    <property type="protein sequence ID" value="CAB4252470.1"/>
    <property type="molecule type" value="Genomic_DNA"/>
</dbReference>
<dbReference type="Proteomes" id="UP000644660">
    <property type="component" value="Unassembled WGS sequence"/>
</dbReference>
<dbReference type="PANTHER" id="PTHR20913:SF7">
    <property type="entry name" value="RE60063P"/>
    <property type="match status" value="1"/>
</dbReference>
<dbReference type="Gene3D" id="1.10.8.1310">
    <property type="match status" value="1"/>
</dbReference>
<dbReference type="SUPFAM" id="SSF47923">
    <property type="entry name" value="Ypt/Rab-GAP domain of gyp1p"/>
    <property type="match status" value="1"/>
</dbReference>
<evidence type="ECO:0000313" key="4">
    <source>
        <dbReference type="Proteomes" id="UP000644660"/>
    </source>
</evidence>
<dbReference type="GO" id="GO:0005096">
    <property type="term" value="F:GTPase activator activity"/>
    <property type="evidence" value="ECO:0007669"/>
    <property type="project" value="UniProtKB-KW"/>
</dbReference>
<dbReference type="AlphaFoldDB" id="A0A8H2ZG66"/>
<comment type="caution">
    <text evidence="3">The sequence shown here is derived from an EMBL/GenBank/DDBJ whole genome shotgun (WGS) entry which is preliminary data.</text>
</comment>
<dbReference type="PANTHER" id="PTHR20913">
    <property type="entry name" value="TBC1 DOMAIN FAMILY MEMBER 20/GTPASE"/>
    <property type="match status" value="1"/>
</dbReference>
<feature type="domain" description="Rab-GAP TBC" evidence="2">
    <location>
        <begin position="69"/>
        <end position="273"/>
    </location>
</feature>
<dbReference type="GeneID" id="64855599"/>
<organism evidence="3 4">
    <name type="scientific">Maudiozyma barnettii</name>
    <dbReference type="NCBI Taxonomy" id="61262"/>
    <lineage>
        <taxon>Eukaryota</taxon>
        <taxon>Fungi</taxon>
        <taxon>Dikarya</taxon>
        <taxon>Ascomycota</taxon>
        <taxon>Saccharomycotina</taxon>
        <taxon>Saccharomycetes</taxon>
        <taxon>Saccharomycetales</taxon>
        <taxon>Saccharomycetaceae</taxon>
        <taxon>Maudiozyma</taxon>
    </lineage>
</organism>
<accession>A0A8H2ZG66</accession>
<dbReference type="GO" id="GO:0006888">
    <property type="term" value="P:endoplasmic reticulum to Golgi vesicle-mediated transport"/>
    <property type="evidence" value="ECO:0007669"/>
    <property type="project" value="TreeGrafter"/>
</dbReference>
<keyword evidence="4" id="KW-1185">Reference proteome</keyword>
<dbReference type="Pfam" id="PF00566">
    <property type="entry name" value="RabGAP-TBC"/>
    <property type="match status" value="1"/>
</dbReference>
<dbReference type="InterPro" id="IPR000195">
    <property type="entry name" value="Rab-GAP-TBC_dom"/>
</dbReference>
<keyword evidence="1" id="KW-0343">GTPase activation</keyword>
<name>A0A8H2ZG66_9SACH</name>
<gene>
    <name evidence="3" type="ORF">KABA2_01S14388</name>
</gene>
<dbReference type="InterPro" id="IPR045913">
    <property type="entry name" value="TBC20/Gyp8-like"/>
</dbReference>
<evidence type="ECO:0000256" key="1">
    <source>
        <dbReference type="ARBA" id="ARBA00022468"/>
    </source>
</evidence>
<evidence type="ECO:0000259" key="2">
    <source>
        <dbReference type="PROSITE" id="PS50086"/>
    </source>
</evidence>
<dbReference type="OrthoDB" id="206700at2759"/>
<sequence>MTSIIGLGIGEWSNKLTGSDATTDDCLSFLPSFYNDKTVKELKLKVIKHALLSDDTPLIYDLGKSKGGFVSNEIRQICWHKVLTSQLILQPRTNVDGLNIPHCDENQIDLDVNRSFGYISNEKTRTSLKRILKGEIVHFFRSYPKLRYYQGYHDIVSTFIVMFCYDSKHYKLKTKISHQTKRRLSDCIEIYSLLYLRDFLMDSLDFPIDQLGIIPFLIKDKDITLYQKLQLDKIKPFFAIASILTIFSHDLKPDTMNDNCIIFQIFDLMICTHSMYTPLVLYSNMILAVKENLYEEYDKNLENFENETDLVHGIIQKVLIQSMQDKTTYTKLWNNVLATTRTSYTIAKDTQKKIYKMINKASPLRNTGSGMKLVRIVDQNYIGKLIDKGISLNEENHKKLSGNNNDYYEERKYNKIIKASLLIGVCSIALGACDHKMQLSSHVFSAPNLDIPKFTDVAGILSESLKDIKNII</sequence>
<dbReference type="RefSeq" id="XP_041404508.1">
    <property type="nucleotide sequence ID" value="XM_041548574.1"/>
</dbReference>
<dbReference type="GO" id="GO:0005789">
    <property type="term" value="C:endoplasmic reticulum membrane"/>
    <property type="evidence" value="ECO:0007669"/>
    <property type="project" value="TreeGrafter"/>
</dbReference>
<dbReference type="InterPro" id="IPR035969">
    <property type="entry name" value="Rab-GAP_TBC_sf"/>
</dbReference>
<proteinExistence type="predicted"/>